<feature type="signal peptide" evidence="1">
    <location>
        <begin position="1"/>
        <end position="23"/>
    </location>
</feature>
<evidence type="ECO:0000313" key="3">
    <source>
        <dbReference type="EMBL" id="OIV99325.1"/>
    </source>
</evidence>
<dbReference type="STRING" id="3871.A0A4P1R1A3"/>
<sequence>MASKSTSLVLILLFGLWALETNGGTIKDASMYKRFKEYMVKYGKMYKDPVEKNIRYKIFKETVESVETLQEKHKPL</sequence>
<feature type="domain" description="Cathepsin propeptide inhibitor" evidence="2">
    <location>
        <begin position="35"/>
        <end position="71"/>
    </location>
</feature>
<keyword evidence="1" id="KW-0732">Signal</keyword>
<proteinExistence type="predicted"/>
<evidence type="ECO:0000256" key="1">
    <source>
        <dbReference type="SAM" id="SignalP"/>
    </source>
</evidence>
<dbReference type="AlphaFoldDB" id="A0A4P1R1A3"/>
<dbReference type="Pfam" id="PF08246">
    <property type="entry name" value="Inhibitor_I29"/>
    <property type="match status" value="1"/>
</dbReference>
<evidence type="ECO:0000313" key="4">
    <source>
        <dbReference type="Proteomes" id="UP000188354"/>
    </source>
</evidence>
<reference evidence="3 4" key="1">
    <citation type="journal article" date="2017" name="Plant Biotechnol. J.">
        <title>A comprehensive draft genome sequence for lupin (Lupinus angustifolius), an emerging health food: insights into plant-microbe interactions and legume evolution.</title>
        <authorList>
            <person name="Hane J.K."/>
            <person name="Ming Y."/>
            <person name="Kamphuis L.G."/>
            <person name="Nelson M.N."/>
            <person name="Garg G."/>
            <person name="Atkins C.A."/>
            <person name="Bayer P.E."/>
            <person name="Bravo A."/>
            <person name="Bringans S."/>
            <person name="Cannon S."/>
            <person name="Edwards D."/>
            <person name="Foley R."/>
            <person name="Gao L.L."/>
            <person name="Harrison M.J."/>
            <person name="Huang W."/>
            <person name="Hurgobin B."/>
            <person name="Li S."/>
            <person name="Liu C.W."/>
            <person name="McGrath A."/>
            <person name="Morahan G."/>
            <person name="Murray J."/>
            <person name="Weller J."/>
            <person name="Jian J."/>
            <person name="Singh K.B."/>
        </authorList>
    </citation>
    <scope>NUCLEOTIDE SEQUENCE [LARGE SCALE GENOMIC DNA]</scope>
    <source>
        <strain evidence="4">cv. Tanjil</strain>
        <tissue evidence="3">Whole plant</tissue>
    </source>
</reference>
<gene>
    <name evidence="3" type="ORF">TanjilG_17135</name>
</gene>
<feature type="chain" id="PRO_5020037273" description="Cathepsin propeptide inhibitor domain-containing protein" evidence="1">
    <location>
        <begin position="24"/>
        <end position="76"/>
    </location>
</feature>
<dbReference type="InterPro" id="IPR038765">
    <property type="entry name" value="Papain-like_cys_pep_sf"/>
</dbReference>
<protein>
    <recommendedName>
        <fullName evidence="2">Cathepsin propeptide inhibitor domain-containing protein</fullName>
    </recommendedName>
</protein>
<organism evidence="3 4">
    <name type="scientific">Lupinus angustifolius</name>
    <name type="common">Narrow-leaved blue lupine</name>
    <dbReference type="NCBI Taxonomy" id="3871"/>
    <lineage>
        <taxon>Eukaryota</taxon>
        <taxon>Viridiplantae</taxon>
        <taxon>Streptophyta</taxon>
        <taxon>Embryophyta</taxon>
        <taxon>Tracheophyta</taxon>
        <taxon>Spermatophyta</taxon>
        <taxon>Magnoliopsida</taxon>
        <taxon>eudicotyledons</taxon>
        <taxon>Gunneridae</taxon>
        <taxon>Pentapetalae</taxon>
        <taxon>rosids</taxon>
        <taxon>fabids</taxon>
        <taxon>Fabales</taxon>
        <taxon>Fabaceae</taxon>
        <taxon>Papilionoideae</taxon>
        <taxon>50 kb inversion clade</taxon>
        <taxon>genistoids sensu lato</taxon>
        <taxon>core genistoids</taxon>
        <taxon>Genisteae</taxon>
        <taxon>Lupinus</taxon>
    </lineage>
</organism>
<dbReference type="Proteomes" id="UP000188354">
    <property type="component" value="Chromosome LG13"/>
</dbReference>
<dbReference type="Gene3D" id="1.10.287.2250">
    <property type="match status" value="1"/>
</dbReference>
<accession>A0A4P1R1A3</accession>
<dbReference type="InterPro" id="IPR013201">
    <property type="entry name" value="Prot_inhib_I29"/>
</dbReference>
<dbReference type="SUPFAM" id="SSF54001">
    <property type="entry name" value="Cysteine proteinases"/>
    <property type="match status" value="1"/>
</dbReference>
<keyword evidence="4" id="KW-1185">Reference proteome</keyword>
<evidence type="ECO:0000259" key="2">
    <source>
        <dbReference type="Pfam" id="PF08246"/>
    </source>
</evidence>
<dbReference type="EMBL" id="CM007373">
    <property type="protein sequence ID" value="OIV99325.1"/>
    <property type="molecule type" value="Genomic_DNA"/>
</dbReference>
<dbReference type="Gramene" id="OIV99325">
    <property type="protein sequence ID" value="OIV99325"/>
    <property type="gene ID" value="TanjilG_17135"/>
</dbReference>
<name>A0A4P1R1A3_LUPAN</name>